<evidence type="ECO:0000313" key="2">
    <source>
        <dbReference type="EMBL" id="KIW67869.1"/>
    </source>
</evidence>
<accession>A0A0D2G7D9</accession>
<protein>
    <submittedName>
        <fullName evidence="2">Uncharacterized protein</fullName>
    </submittedName>
</protein>
<organism evidence="2 3">
    <name type="scientific">Phialophora macrospora</name>
    <dbReference type="NCBI Taxonomy" id="1851006"/>
    <lineage>
        <taxon>Eukaryota</taxon>
        <taxon>Fungi</taxon>
        <taxon>Dikarya</taxon>
        <taxon>Ascomycota</taxon>
        <taxon>Pezizomycotina</taxon>
        <taxon>Eurotiomycetes</taxon>
        <taxon>Chaetothyriomycetidae</taxon>
        <taxon>Chaetothyriales</taxon>
        <taxon>Herpotrichiellaceae</taxon>
        <taxon>Phialophora</taxon>
    </lineage>
</organism>
<evidence type="ECO:0000256" key="1">
    <source>
        <dbReference type="SAM" id="Phobius"/>
    </source>
</evidence>
<reference evidence="2 3" key="1">
    <citation type="submission" date="2015-01" db="EMBL/GenBank/DDBJ databases">
        <title>The Genome Sequence of Capronia semiimmersa CBS27337.</title>
        <authorList>
            <consortium name="The Broad Institute Genomics Platform"/>
            <person name="Cuomo C."/>
            <person name="de Hoog S."/>
            <person name="Gorbushina A."/>
            <person name="Stielow B."/>
            <person name="Teixiera M."/>
            <person name="Abouelleil A."/>
            <person name="Chapman S.B."/>
            <person name="Priest M."/>
            <person name="Young S.K."/>
            <person name="Wortman J."/>
            <person name="Nusbaum C."/>
            <person name="Birren B."/>
        </authorList>
    </citation>
    <scope>NUCLEOTIDE SEQUENCE [LARGE SCALE GENOMIC DNA]</scope>
    <source>
        <strain evidence="2 3">CBS 27337</strain>
    </source>
</reference>
<keyword evidence="1" id="KW-0812">Transmembrane</keyword>
<keyword evidence="1" id="KW-1133">Transmembrane helix</keyword>
<evidence type="ECO:0000313" key="3">
    <source>
        <dbReference type="Proteomes" id="UP000054266"/>
    </source>
</evidence>
<feature type="transmembrane region" description="Helical" evidence="1">
    <location>
        <begin position="702"/>
        <end position="723"/>
    </location>
</feature>
<dbReference type="EMBL" id="KN846959">
    <property type="protein sequence ID" value="KIW67869.1"/>
    <property type="molecule type" value="Genomic_DNA"/>
</dbReference>
<gene>
    <name evidence="2" type="ORF">PV04_07086</name>
</gene>
<proteinExistence type="predicted"/>
<keyword evidence="1" id="KW-0472">Membrane</keyword>
<dbReference type="Proteomes" id="UP000054266">
    <property type="component" value="Unassembled WGS sequence"/>
</dbReference>
<name>A0A0D2G7D9_9EURO</name>
<dbReference type="HOGENOM" id="CLU_012879_0_0_1"/>
<dbReference type="AlphaFoldDB" id="A0A0D2G7D9"/>
<feature type="transmembrane region" description="Helical" evidence="1">
    <location>
        <begin position="215"/>
        <end position="238"/>
    </location>
</feature>
<sequence>MDPSGAGRRVSRSLYGKIFNVTPEQAGNDSQISLDPILPAGPKRTYTVQSFASPQERFVEYEKVELSDAPTPNHAQTFGNSLEGPKEAIRMGFWPNSYKLLPHFAASAVTVAVVQLSFRNKYWMDLVDPNVDILPGITQGGAMNALQLAAKLHELILVASLGNIIMHVAQAHLVGNHGLPLGMLANSFAVGSGDYIRTKAYWSSIMTGKAHYWRFWLLSLLATLLATIVGPSSAIAVIPSLNWFSVDMPFINDVLPFYVYNQSTVLWPDELTKGSTNAPDSGVDCVNETFSTNAQDSCPAGGFRDTYQWAGNLLFTNSTAGSNISFPDARGDTRRVLSTQSCASDFDGRASGISLNTFISGALTAYWSFARNNWQGLALTTSQPRLSLAGPIYAPRVEVMCNGNDYHNISEVEARTHVNFPSFTPDKQLPSKDFILPYHSTLNDTTFDWVRMPQGAENPAIGAAVRVPWEYTTVGNDTDLHQATEIHACSIYAQWVPVEVFYEPKTSDQVAFTIKGKLPNTCLTLPHEAAVDQPVRNITIGQDYADAINQDIAFTSGPVPAIIAMLQQAVFEDPRVTDQVVNAFKSPFVGSAQAGENAAITMDDVRRNRATMISTLLAGAITDGLARIAGNGLFPYSPPMFLLNQTDGDNLVGRFLTSTAQGGEDETLNTTTADLGTLLRIDPVFDRYGYGYSWEGSKTVQFGIIVLLIHLAVAAAHSVFIFYKVVILKEGLVTSWSTVAELIALALNSNPSPRLQDTCAGVEAAKTWRQTVTVRETYPGHLEMVVGPDDKSRYPMPQAGRLYGHLDDGEDEFFDAKEA</sequence>
<keyword evidence="3" id="KW-1185">Reference proteome</keyword>
<dbReference type="STRING" id="5601.A0A0D2G7D9"/>